<keyword evidence="3" id="KW-0446">Lipid-binding</keyword>
<dbReference type="GO" id="GO:0006869">
    <property type="term" value="P:lipid transport"/>
    <property type="evidence" value="ECO:0007669"/>
    <property type="project" value="InterPro"/>
</dbReference>
<comment type="similarity">
    <text evidence="1 3">Belongs to the plant LTP family.</text>
</comment>
<feature type="chain" id="PRO_5042993009" description="Non-specific lipid-transfer protein" evidence="4">
    <location>
        <begin position="23"/>
        <end position="184"/>
    </location>
</feature>
<evidence type="ECO:0000259" key="5">
    <source>
        <dbReference type="SMART" id="SM00499"/>
    </source>
</evidence>
<dbReference type="CDD" id="cd01960">
    <property type="entry name" value="nsLTP1"/>
    <property type="match status" value="1"/>
</dbReference>
<dbReference type="PANTHER" id="PTHR33076">
    <property type="entry name" value="NON-SPECIFIC LIPID-TRANSFER PROTEIN 2-RELATED"/>
    <property type="match status" value="1"/>
</dbReference>
<dbReference type="GO" id="GO:0008289">
    <property type="term" value="F:lipid binding"/>
    <property type="evidence" value="ECO:0007669"/>
    <property type="project" value="UniProtKB-KW"/>
</dbReference>
<dbReference type="InterPro" id="IPR036312">
    <property type="entry name" value="Bifun_inhib/LTP/seed_sf"/>
</dbReference>
<dbReference type="Pfam" id="PF00234">
    <property type="entry name" value="Tryp_alpha_amyl"/>
    <property type="match status" value="1"/>
</dbReference>
<evidence type="ECO:0000256" key="4">
    <source>
        <dbReference type="SAM" id="SignalP"/>
    </source>
</evidence>
<keyword evidence="4" id="KW-0732">Signal</keyword>
<accession>A0AAN9PJP2</accession>
<evidence type="ECO:0000256" key="2">
    <source>
        <dbReference type="ARBA" id="ARBA00023157"/>
    </source>
</evidence>
<organism evidence="6 7">
    <name type="scientific">Clitoria ternatea</name>
    <name type="common">Butterfly pea</name>
    <dbReference type="NCBI Taxonomy" id="43366"/>
    <lineage>
        <taxon>Eukaryota</taxon>
        <taxon>Viridiplantae</taxon>
        <taxon>Streptophyta</taxon>
        <taxon>Embryophyta</taxon>
        <taxon>Tracheophyta</taxon>
        <taxon>Spermatophyta</taxon>
        <taxon>Magnoliopsida</taxon>
        <taxon>eudicotyledons</taxon>
        <taxon>Gunneridae</taxon>
        <taxon>Pentapetalae</taxon>
        <taxon>rosids</taxon>
        <taxon>fabids</taxon>
        <taxon>Fabales</taxon>
        <taxon>Fabaceae</taxon>
        <taxon>Papilionoideae</taxon>
        <taxon>50 kb inversion clade</taxon>
        <taxon>NPAAA clade</taxon>
        <taxon>indigoferoid/millettioid clade</taxon>
        <taxon>Phaseoleae</taxon>
        <taxon>Clitoria</taxon>
    </lineage>
</organism>
<sequence>MKGFAVFVTVLVVSVYANASEAEPTFDCESAKESLSPCLGYVTGATSVLSSACCNGINQVKAHATTREDRHIACHCLKEASTHVPPNFNLDLAISLPKQCGLLLPFPITKNMNCNSHCALLLLSNKAIAISLFLSLSLSHITFSASTEIHHRPHECHSHFTPFSLSIPLISLLYLRSGYLGFLN</sequence>
<dbReference type="SMART" id="SM00499">
    <property type="entry name" value="AAI"/>
    <property type="match status" value="1"/>
</dbReference>
<evidence type="ECO:0000256" key="1">
    <source>
        <dbReference type="ARBA" id="ARBA00009748"/>
    </source>
</evidence>
<keyword evidence="7" id="KW-1185">Reference proteome</keyword>
<dbReference type="PRINTS" id="PR00382">
    <property type="entry name" value="LIPIDTRNSFER"/>
</dbReference>
<dbReference type="Proteomes" id="UP001359559">
    <property type="component" value="Unassembled WGS sequence"/>
</dbReference>
<dbReference type="Gene3D" id="1.10.110.10">
    <property type="entry name" value="Plant lipid-transfer and hydrophobic proteins"/>
    <property type="match status" value="1"/>
</dbReference>
<dbReference type="InterPro" id="IPR016140">
    <property type="entry name" value="Bifunc_inhib/LTP/seed_store"/>
</dbReference>
<protein>
    <recommendedName>
        <fullName evidence="3">Non-specific lipid-transfer protein</fullName>
    </recommendedName>
</protein>
<keyword evidence="3" id="KW-0813">Transport</keyword>
<evidence type="ECO:0000313" key="6">
    <source>
        <dbReference type="EMBL" id="KAK7300214.1"/>
    </source>
</evidence>
<comment type="caution">
    <text evidence="6">The sequence shown here is derived from an EMBL/GenBank/DDBJ whole genome shotgun (WGS) entry which is preliminary data.</text>
</comment>
<evidence type="ECO:0000256" key="3">
    <source>
        <dbReference type="RuleBase" id="RU000628"/>
    </source>
</evidence>
<comment type="function">
    <text evidence="3">Plant non-specific lipid-transfer proteins transfer phospholipids as well as galactolipids across membranes. May play a role in wax or cutin deposition in the cell walls of expanding epidermal cells and certain secretory tissues.</text>
</comment>
<proteinExistence type="inferred from homology"/>
<feature type="domain" description="Bifunctional inhibitor/plant lipid transfer protein/seed storage helical" evidence="5">
    <location>
        <begin position="28"/>
        <end position="114"/>
    </location>
</feature>
<dbReference type="AlphaFoldDB" id="A0AAN9PJP2"/>
<dbReference type="InterPro" id="IPR000528">
    <property type="entry name" value="Plant_nsLTP"/>
</dbReference>
<keyword evidence="2" id="KW-1015">Disulfide bond</keyword>
<name>A0AAN9PJP2_CLITE</name>
<evidence type="ECO:0000313" key="7">
    <source>
        <dbReference type="Proteomes" id="UP001359559"/>
    </source>
</evidence>
<dbReference type="SUPFAM" id="SSF47699">
    <property type="entry name" value="Bifunctional inhibitor/lipid-transfer protein/seed storage 2S albumin"/>
    <property type="match status" value="1"/>
</dbReference>
<reference evidence="6 7" key="1">
    <citation type="submission" date="2024-01" db="EMBL/GenBank/DDBJ databases">
        <title>The genomes of 5 underutilized Papilionoideae crops provide insights into root nodulation and disease resistance.</title>
        <authorList>
            <person name="Yuan L."/>
        </authorList>
    </citation>
    <scope>NUCLEOTIDE SEQUENCE [LARGE SCALE GENOMIC DNA]</scope>
    <source>
        <strain evidence="6">LY-2023</strain>
        <tissue evidence="6">Leaf</tissue>
    </source>
</reference>
<gene>
    <name evidence="6" type="ORF">RJT34_11054</name>
</gene>
<dbReference type="EMBL" id="JAYKXN010000003">
    <property type="protein sequence ID" value="KAK7300214.1"/>
    <property type="molecule type" value="Genomic_DNA"/>
</dbReference>
<feature type="signal peptide" evidence="4">
    <location>
        <begin position="1"/>
        <end position="22"/>
    </location>
</feature>